<comment type="similarity">
    <text evidence="2">Belongs to the patched family.</text>
</comment>
<evidence type="ECO:0000259" key="9">
    <source>
        <dbReference type="PROSITE" id="PS50156"/>
    </source>
</evidence>
<evidence type="ECO:0000256" key="7">
    <source>
        <dbReference type="ARBA" id="ARBA00023180"/>
    </source>
</evidence>
<proteinExistence type="evidence at protein level"/>
<dbReference type="HOGENOM" id="CLU_002359_2_1_1"/>
<evidence type="ECO:0000256" key="8">
    <source>
        <dbReference type="SAM" id="Phobius"/>
    </source>
</evidence>
<dbReference type="FunCoup" id="H2KZH1">
    <property type="interactions" value="22"/>
</dbReference>
<dbReference type="InParanoid" id="H2KZH1"/>
<dbReference type="OrthoDB" id="6510177at2759"/>
<dbReference type="AlphaFoldDB" id="H2KZH1"/>
<dbReference type="GO" id="GO:0030659">
    <property type="term" value="C:cytoplasmic vesicle membrane"/>
    <property type="evidence" value="ECO:0000318"/>
    <property type="project" value="GO_Central"/>
</dbReference>
<dbReference type="EMBL" id="BX284601">
    <property type="protein sequence ID" value="CCD68128.1"/>
    <property type="molecule type" value="Genomic_DNA"/>
</dbReference>
<keyword evidence="11" id="KW-1185">Reference proteome</keyword>
<dbReference type="PANTHER" id="PTHR10796:SF88">
    <property type="entry name" value="SSD DOMAIN-CONTAINING PROTEIN"/>
    <property type="match status" value="1"/>
</dbReference>
<keyword evidence="3" id="KW-1003">Cell membrane</keyword>
<dbReference type="eggNOG" id="KOG1934">
    <property type="taxonomic scope" value="Eukaryota"/>
</dbReference>
<dbReference type="PROSITE" id="PS50156">
    <property type="entry name" value="SSD"/>
    <property type="match status" value="1"/>
</dbReference>
<feature type="transmembrane region" description="Helical" evidence="8">
    <location>
        <begin position="759"/>
        <end position="779"/>
    </location>
</feature>
<keyword evidence="13" id="KW-1267">Proteomics identification</keyword>
<comment type="subcellular location">
    <subcellularLocation>
        <location evidence="1">Cell membrane</location>
        <topology evidence="1">Multi-pass membrane protein</topology>
    </subcellularLocation>
</comment>
<keyword evidence="4 8" id="KW-0812">Transmembrane</keyword>
<feature type="transmembrane region" description="Helical" evidence="8">
    <location>
        <begin position="343"/>
        <end position="365"/>
    </location>
</feature>
<feature type="transmembrane region" description="Helical" evidence="8">
    <location>
        <begin position="36"/>
        <end position="57"/>
    </location>
</feature>
<dbReference type="InterPro" id="IPR051697">
    <property type="entry name" value="Patched_domain-protein"/>
</dbReference>
<feature type="domain" description="SSD" evidence="9">
    <location>
        <begin position="287"/>
        <end position="450"/>
    </location>
</feature>
<dbReference type="FunFam" id="1.20.1640.10:FF:000036">
    <property type="entry name" value="PaTched Related family"/>
    <property type="match status" value="1"/>
</dbReference>
<sequence length="901" mass="101004">MTAESHIQTKSASHEAVKTTRLVRGISWFFEKWSHFVADHAVALIVICVVLTLIGTFKVATTPNDNDITGYTPYGARARDEFDVMTDFFAHNGNGIAMFVLILPTRHESVLHPDVLREALRLEDILSTNFSMLSADGKPENYQEFCTNFCQINEPFVQFARSYLTELDNSKNGTDLSERISLNYPITSIYSRKMSIQPNFFGIEMMNETKKSITNIRSSKLIALQLRSERKEGWNSNGIKDFEMSITNYLEKEFESPEIRVLTLSTSYVEAEVVRAGMSLLPFLIVGFVIMAIVSSVTTFFSAVYMQQVSIHKFSLAIAACICPFMACGTALGALFFCGVRFGSILCVTPFLVLAIGVDDAYLMIHSWQRVTAERRKHPVANDSPGSRLSEVLVDTGPAILISALTNIFADVAGCFTSSPEISLLGYGNMACIFCDFLYQITFYSAIMTLTGYFEMKDEEQKRHIKKIACGADSDDSSCTSSSVESFDVIVKRRVTSFLENYISLITNAFFQIFVVLVWIAFLVVSIYGITIMNINLSPRKLFMEDSSLREMDDLRVKYVIPNFYLANVFVRKPGDLTDGARLQRLNQFVEEMEHLNGSWGSLGTNYFVRDFVNFQAAMVEEEEAEGGEEEASIVKRGGIDVNNLPMFLEWPEYLFWKGFVQFHSAENRTVLDRFFITFAIHGTNLQSWPARGDALREWRNVVDKYSAEFGLSVFSDDGIYVDLIENMPTDAWQSAVATLACMAFICFVFMYDVPTVMVATSIIASIMTGILGILSLTGTDLDPIVMSALIISIGFSVDIPAHISYHYHTSPSDNGIRHRLHKTLSSVGFPALQATVSTSLCVLSLKFSSIYMSCAFVKTMITCMILCVFHALVLLPCLFAIFHRIHSLFRVPKTSPIESK</sequence>
<feature type="transmembrane region" description="Helical" evidence="8">
    <location>
        <begin position="825"/>
        <end position="848"/>
    </location>
</feature>
<dbReference type="SUPFAM" id="SSF82866">
    <property type="entry name" value="Multidrug efflux transporter AcrB transmembrane domain"/>
    <property type="match status" value="2"/>
</dbReference>
<dbReference type="PeptideAtlas" id="H2KZH1"/>
<evidence type="ECO:0000313" key="10">
    <source>
        <dbReference type="EMBL" id="CCD68128.1"/>
    </source>
</evidence>
<evidence type="ECO:0000256" key="2">
    <source>
        <dbReference type="ARBA" id="ARBA00005585"/>
    </source>
</evidence>
<dbReference type="GO" id="GO:0005886">
    <property type="term" value="C:plasma membrane"/>
    <property type="evidence" value="ECO:0000318"/>
    <property type="project" value="GO_Central"/>
</dbReference>
<reference evidence="10 11" key="1">
    <citation type="journal article" date="1998" name="Science">
        <title>Genome sequence of the nematode C. elegans: a platform for investigating biology.</title>
        <authorList>
            <consortium name="The C. elegans sequencing consortium"/>
            <person name="Sulson J.E."/>
            <person name="Waterston R."/>
        </authorList>
    </citation>
    <scope>NUCLEOTIDE SEQUENCE [LARGE SCALE GENOMIC DNA]</scope>
    <source>
        <strain evidence="10 11">Bristol N2</strain>
    </source>
</reference>
<dbReference type="SMR" id="H2KZH1"/>
<dbReference type="GeneID" id="171816"/>
<dbReference type="GO" id="GO:0006897">
    <property type="term" value="P:endocytosis"/>
    <property type="evidence" value="ECO:0000318"/>
    <property type="project" value="GO_Central"/>
</dbReference>
<dbReference type="WormBase" id="K07A3.2a">
    <property type="protein sequence ID" value="CE39591"/>
    <property type="gene ID" value="WBGene00004226"/>
    <property type="gene designation" value="ptr-12"/>
</dbReference>
<dbReference type="GO" id="GO:0018996">
    <property type="term" value="P:molting cycle, collagen and cuticulin-based cuticle"/>
    <property type="evidence" value="ECO:0000315"/>
    <property type="project" value="WormBase"/>
</dbReference>
<evidence type="ECO:0000313" key="11">
    <source>
        <dbReference type="Proteomes" id="UP000001940"/>
    </source>
</evidence>
<organism evidence="10 11">
    <name type="scientific">Caenorhabditis elegans</name>
    <dbReference type="NCBI Taxonomy" id="6239"/>
    <lineage>
        <taxon>Eukaryota</taxon>
        <taxon>Metazoa</taxon>
        <taxon>Ecdysozoa</taxon>
        <taxon>Nematoda</taxon>
        <taxon>Chromadorea</taxon>
        <taxon>Rhabditida</taxon>
        <taxon>Rhabditina</taxon>
        <taxon>Rhabditomorpha</taxon>
        <taxon>Rhabditoidea</taxon>
        <taxon>Rhabditidae</taxon>
        <taxon>Peloderinae</taxon>
        <taxon>Caenorhabditis</taxon>
    </lineage>
</organism>
<feature type="transmembrane region" description="Helical" evidence="8">
    <location>
        <begin position="316"/>
        <end position="337"/>
    </location>
</feature>
<feature type="transmembrane region" description="Helical" evidence="8">
    <location>
        <begin position="280"/>
        <end position="304"/>
    </location>
</feature>
<feature type="transmembrane region" description="Helical" evidence="8">
    <location>
        <begin position="785"/>
        <end position="804"/>
    </location>
</feature>
<dbReference type="AGR" id="WB:WBGene00004226"/>
<dbReference type="PANTHER" id="PTHR10796">
    <property type="entry name" value="PATCHED-RELATED"/>
    <property type="match status" value="1"/>
</dbReference>
<dbReference type="OMA" id="ICPLMAN"/>
<keyword evidence="5 8" id="KW-1133">Transmembrane helix</keyword>
<dbReference type="Pfam" id="PF02460">
    <property type="entry name" value="Patched"/>
    <property type="match status" value="1"/>
</dbReference>
<dbReference type="PaxDb" id="6239-K07A3.2a"/>
<gene>
    <name evidence="10 12" type="primary">ptr-12</name>
    <name evidence="10" type="ORF">CELE_K07A3.2</name>
    <name evidence="12" type="ORF">K07A3.2</name>
</gene>
<accession>H2KZH1</accession>
<feature type="transmembrane region" description="Helical" evidence="8">
    <location>
        <begin position="732"/>
        <end position="752"/>
    </location>
</feature>
<keyword evidence="6 8" id="KW-0472">Membrane</keyword>
<dbReference type="FunFam" id="1.20.1640.10:FF:000013">
    <property type="entry name" value="PaTched Related family"/>
    <property type="match status" value="1"/>
</dbReference>
<evidence type="ECO:0000256" key="5">
    <source>
        <dbReference type="ARBA" id="ARBA00022989"/>
    </source>
</evidence>
<dbReference type="PhylomeDB" id="H2KZH1"/>
<feature type="transmembrane region" description="Helical" evidence="8">
    <location>
        <begin position="502"/>
        <end position="530"/>
    </location>
</feature>
<dbReference type="KEGG" id="cel:CELE_K07A3.2"/>
<evidence type="ECO:0000256" key="3">
    <source>
        <dbReference type="ARBA" id="ARBA00022475"/>
    </source>
</evidence>
<dbReference type="STRING" id="6239.K07A3.2a.1"/>
<evidence type="ECO:0007829" key="13">
    <source>
        <dbReference type="PeptideAtlas" id="H2KZH1"/>
    </source>
</evidence>
<feature type="transmembrane region" description="Helical" evidence="8">
    <location>
        <begin position="860"/>
        <end position="883"/>
    </location>
</feature>
<evidence type="ECO:0000313" key="12">
    <source>
        <dbReference type="WormBase" id="K07A3.2a"/>
    </source>
</evidence>
<dbReference type="InterPro" id="IPR000731">
    <property type="entry name" value="SSD"/>
</dbReference>
<dbReference type="RefSeq" id="NP_001021559.2">
    <property type="nucleotide sequence ID" value="NM_001026388.5"/>
</dbReference>
<protein>
    <submittedName>
        <fullName evidence="10">SSD domain-containing protein</fullName>
    </submittedName>
</protein>
<evidence type="ECO:0000256" key="6">
    <source>
        <dbReference type="ARBA" id="ARBA00023136"/>
    </source>
</evidence>
<dbReference type="Bgee" id="WBGene00004226">
    <property type="expression patterns" value="Expressed in larva and 2 other cell types or tissues"/>
</dbReference>
<dbReference type="Gene3D" id="1.20.1640.10">
    <property type="entry name" value="Multidrug efflux transporter AcrB transmembrane domain"/>
    <property type="match status" value="2"/>
</dbReference>
<keyword evidence="7" id="KW-0325">Glycoprotein</keyword>
<dbReference type="Proteomes" id="UP000001940">
    <property type="component" value="Chromosome I"/>
</dbReference>
<dbReference type="CTD" id="171816"/>
<name>H2KZH1_CAEEL</name>
<evidence type="ECO:0000256" key="1">
    <source>
        <dbReference type="ARBA" id="ARBA00004651"/>
    </source>
</evidence>
<dbReference type="InterPro" id="IPR003392">
    <property type="entry name" value="PTHD_SSD"/>
</dbReference>
<evidence type="ECO:0000256" key="4">
    <source>
        <dbReference type="ARBA" id="ARBA00022692"/>
    </source>
</evidence>